<accession>A0A409WTS6</accession>
<dbReference type="InParanoid" id="A0A409WTS6"/>
<reference evidence="2 3" key="1">
    <citation type="journal article" date="2018" name="Evol. Lett.">
        <title>Horizontal gene cluster transfer increased hallucinogenic mushroom diversity.</title>
        <authorList>
            <person name="Reynolds H.T."/>
            <person name="Vijayakumar V."/>
            <person name="Gluck-Thaler E."/>
            <person name="Korotkin H.B."/>
            <person name="Matheny P.B."/>
            <person name="Slot J.C."/>
        </authorList>
    </citation>
    <scope>NUCLEOTIDE SEQUENCE [LARGE SCALE GENOMIC DNA]</scope>
    <source>
        <strain evidence="2 3">2631</strain>
    </source>
</reference>
<dbReference type="AlphaFoldDB" id="A0A409WTS6"/>
<dbReference type="EMBL" id="NHYD01003204">
    <property type="protein sequence ID" value="PPQ81876.1"/>
    <property type="molecule type" value="Genomic_DNA"/>
</dbReference>
<sequence>MHHLHPRGPKERACKVDILLLGVLDIPHIPRQALYRDPSAFFLSFSFSSPPSSFPSASSSTSSSPLVSNPIPTGTPMPIPSIAPRALLTLKLRAWADHAHPTAPDPMHARVPAGVYQEMAADEERVGRRRVRF</sequence>
<comment type="caution">
    <text evidence="2">The sequence shown here is derived from an EMBL/GenBank/DDBJ whole genome shotgun (WGS) entry which is preliminary data.</text>
</comment>
<proteinExistence type="predicted"/>
<keyword evidence="3" id="KW-1185">Reference proteome</keyword>
<protein>
    <submittedName>
        <fullName evidence="2">Uncharacterized protein</fullName>
    </submittedName>
</protein>
<dbReference type="Proteomes" id="UP000283269">
    <property type="component" value="Unassembled WGS sequence"/>
</dbReference>
<evidence type="ECO:0000256" key="1">
    <source>
        <dbReference type="SAM" id="MobiDB-lite"/>
    </source>
</evidence>
<evidence type="ECO:0000313" key="2">
    <source>
        <dbReference type="EMBL" id="PPQ81876.1"/>
    </source>
</evidence>
<feature type="compositionally biased region" description="Low complexity" evidence="1">
    <location>
        <begin position="49"/>
        <end position="66"/>
    </location>
</feature>
<evidence type="ECO:0000313" key="3">
    <source>
        <dbReference type="Proteomes" id="UP000283269"/>
    </source>
</evidence>
<feature type="region of interest" description="Disordered" evidence="1">
    <location>
        <begin position="49"/>
        <end position="78"/>
    </location>
</feature>
<organism evidence="2 3">
    <name type="scientific">Psilocybe cyanescens</name>
    <dbReference type="NCBI Taxonomy" id="93625"/>
    <lineage>
        <taxon>Eukaryota</taxon>
        <taxon>Fungi</taxon>
        <taxon>Dikarya</taxon>
        <taxon>Basidiomycota</taxon>
        <taxon>Agaricomycotina</taxon>
        <taxon>Agaricomycetes</taxon>
        <taxon>Agaricomycetidae</taxon>
        <taxon>Agaricales</taxon>
        <taxon>Agaricineae</taxon>
        <taxon>Strophariaceae</taxon>
        <taxon>Psilocybe</taxon>
    </lineage>
</organism>
<gene>
    <name evidence="2" type="ORF">CVT25_013485</name>
</gene>
<name>A0A409WTS6_PSICY</name>